<dbReference type="SUPFAM" id="SSF53474">
    <property type="entry name" value="alpha/beta-Hydrolases"/>
    <property type="match status" value="1"/>
</dbReference>
<keyword evidence="5" id="KW-1185">Reference proteome</keyword>
<feature type="domain" description="Serine aminopeptidase S33" evidence="3">
    <location>
        <begin position="313"/>
        <end position="534"/>
    </location>
</feature>
<keyword evidence="4" id="KW-0378">Hydrolase</keyword>
<dbReference type="InterPro" id="IPR036582">
    <property type="entry name" value="Mao_N_sf"/>
</dbReference>
<dbReference type="Pfam" id="PF07833">
    <property type="entry name" value="Cu_amine_oxidN1"/>
    <property type="match status" value="1"/>
</dbReference>
<feature type="signal peptide" evidence="1">
    <location>
        <begin position="1"/>
        <end position="32"/>
    </location>
</feature>
<dbReference type="PANTHER" id="PTHR43265">
    <property type="entry name" value="ESTERASE ESTD"/>
    <property type="match status" value="1"/>
</dbReference>
<dbReference type="Proteomes" id="UP001589747">
    <property type="component" value="Unassembled WGS sequence"/>
</dbReference>
<dbReference type="GO" id="GO:0016787">
    <property type="term" value="F:hydrolase activity"/>
    <property type="evidence" value="ECO:0007669"/>
    <property type="project" value="UniProtKB-KW"/>
</dbReference>
<feature type="domain" description="Copper amine oxidase-like N-terminal" evidence="2">
    <location>
        <begin position="51"/>
        <end position="136"/>
    </location>
</feature>
<gene>
    <name evidence="4" type="ORF">ACFFSY_19040</name>
</gene>
<evidence type="ECO:0000256" key="1">
    <source>
        <dbReference type="SAM" id="SignalP"/>
    </source>
</evidence>
<dbReference type="RefSeq" id="WP_377496944.1">
    <property type="nucleotide sequence ID" value="NZ_JBHMDO010000033.1"/>
</dbReference>
<dbReference type="Pfam" id="PF12146">
    <property type="entry name" value="Hydrolase_4"/>
    <property type="match status" value="1"/>
</dbReference>
<sequence>MNEPIIKQNSGKLLLTGLLAASIAVGSLPAAAGATSSHDLAPTSIASGLTAEETLVPLRAAAEDIAAIVRYDGISRTAIVTWAGHELRFPIGKATMTVDGRSIALDKPLRVDAQGRLLLSLSAFNEALGIESAWSQLEGLTPSGKSYDAKSARFVRQLARGQWDAAAANFSKGLTAALPRPTLEAFWAQVQALYGGVASLEQVTIQPNAVHTTAKLLYKTERQLPFALEVRFDADGRIDDLIVPAMADVPYSPPSYDLPQTYKEEQVVVGEGTLALPGKLTVPSDGRIAAVAVLVHGSGPNDEDETAGAAKTFRDLAVGLAKQGVATLRYTKRTREHSFKAVTPGFTVKDETIDDALLAADLVNADARFADVPVILVGHSQGGMLVPRILKDDRNKRFDAAVILAGPTVPIEDLILTQYKNAVERARKQGASPEVIAQLEQQAKQWEQTVAIIKDERYTTNNYPADLPLPNASWWFDFRNHYAAEQAKDQHIPLFIAQGDNDVQVDASNLEGWKKALSARTDVTYKLYPKLNHVFVPYDQPSTGAEYMLPGNVPIEVMEDLAAWMKQQPAK</sequence>
<name>A0ABV5KVE6_9BACL</name>
<evidence type="ECO:0000259" key="2">
    <source>
        <dbReference type="Pfam" id="PF07833"/>
    </source>
</evidence>
<dbReference type="InterPro" id="IPR029058">
    <property type="entry name" value="AB_hydrolase_fold"/>
</dbReference>
<comment type="caution">
    <text evidence="4">The sequence shown here is derived from an EMBL/GenBank/DDBJ whole genome shotgun (WGS) entry which is preliminary data.</text>
</comment>
<dbReference type="Gene3D" id="3.30.457.10">
    <property type="entry name" value="Copper amine oxidase-like, N-terminal domain"/>
    <property type="match status" value="1"/>
</dbReference>
<evidence type="ECO:0000259" key="3">
    <source>
        <dbReference type="Pfam" id="PF12146"/>
    </source>
</evidence>
<dbReference type="SUPFAM" id="SSF55383">
    <property type="entry name" value="Copper amine oxidase, domain N"/>
    <property type="match status" value="1"/>
</dbReference>
<keyword evidence="1" id="KW-0732">Signal</keyword>
<evidence type="ECO:0000313" key="5">
    <source>
        <dbReference type="Proteomes" id="UP001589747"/>
    </source>
</evidence>
<dbReference type="InterPro" id="IPR053145">
    <property type="entry name" value="AB_hydrolase_Est10"/>
</dbReference>
<accession>A0ABV5KVE6</accession>
<dbReference type="InterPro" id="IPR022742">
    <property type="entry name" value="Hydrolase_4"/>
</dbReference>
<protein>
    <submittedName>
        <fullName evidence="4">Alpha/beta fold hydrolase</fullName>
    </submittedName>
</protein>
<dbReference type="Gene3D" id="3.40.50.1820">
    <property type="entry name" value="alpha/beta hydrolase"/>
    <property type="match status" value="1"/>
</dbReference>
<reference evidence="4 5" key="1">
    <citation type="submission" date="2024-09" db="EMBL/GenBank/DDBJ databases">
        <authorList>
            <person name="Sun Q."/>
            <person name="Mori K."/>
        </authorList>
    </citation>
    <scope>NUCLEOTIDE SEQUENCE [LARGE SCALE GENOMIC DNA]</scope>
    <source>
        <strain evidence="4 5">TISTR 2452</strain>
    </source>
</reference>
<dbReference type="InterPro" id="IPR012854">
    <property type="entry name" value="Cu_amine_oxidase-like_N"/>
</dbReference>
<dbReference type="PANTHER" id="PTHR43265:SF1">
    <property type="entry name" value="ESTERASE ESTD"/>
    <property type="match status" value="1"/>
</dbReference>
<feature type="chain" id="PRO_5045651388" evidence="1">
    <location>
        <begin position="33"/>
        <end position="571"/>
    </location>
</feature>
<organism evidence="4 5">
    <name type="scientific">Paenibacillus aurantiacus</name>
    <dbReference type="NCBI Taxonomy" id="1936118"/>
    <lineage>
        <taxon>Bacteria</taxon>
        <taxon>Bacillati</taxon>
        <taxon>Bacillota</taxon>
        <taxon>Bacilli</taxon>
        <taxon>Bacillales</taxon>
        <taxon>Paenibacillaceae</taxon>
        <taxon>Paenibacillus</taxon>
    </lineage>
</organism>
<proteinExistence type="predicted"/>
<evidence type="ECO:0000313" key="4">
    <source>
        <dbReference type="EMBL" id="MFB9328027.1"/>
    </source>
</evidence>
<dbReference type="EMBL" id="JBHMDO010000033">
    <property type="protein sequence ID" value="MFB9328027.1"/>
    <property type="molecule type" value="Genomic_DNA"/>
</dbReference>